<dbReference type="KEGG" id="mvz:myaer102_34890"/>
<evidence type="ECO:0000313" key="2">
    <source>
        <dbReference type="Proteomes" id="UP000278152"/>
    </source>
</evidence>
<gene>
    <name evidence="1" type="ORF">myaer102_34890</name>
</gene>
<accession>A0A3G9JK55</accession>
<organism evidence="1 2">
    <name type="scientific">Microcystis viridis NIES-102</name>
    <dbReference type="NCBI Taxonomy" id="213615"/>
    <lineage>
        <taxon>Bacteria</taxon>
        <taxon>Bacillati</taxon>
        <taxon>Cyanobacteriota</taxon>
        <taxon>Cyanophyceae</taxon>
        <taxon>Oscillatoriophycideae</taxon>
        <taxon>Chroococcales</taxon>
        <taxon>Microcystaceae</taxon>
        <taxon>Microcystis</taxon>
    </lineage>
</organism>
<dbReference type="AlphaFoldDB" id="A0A3G9JK55"/>
<sequence>MLTQHGFDCFLYDLNPYKTYNQQQEIMRIRYRLGQGETAEFLESQVRGEGLRGQLVELENLLGEKVRELGRLIGDELNLSR</sequence>
<dbReference type="SUPFAM" id="SSF56954">
    <property type="entry name" value="Outer membrane efflux proteins (OEP)"/>
    <property type="match status" value="1"/>
</dbReference>
<proteinExistence type="predicted"/>
<reference evidence="1 2" key="1">
    <citation type="submission" date="2018-11" db="EMBL/GenBank/DDBJ databases">
        <title>Complete genome sequence of Microcystis aeruginosa NIES-102.</title>
        <authorList>
            <person name="Yamaguchi H."/>
            <person name="Suzuki S."/>
            <person name="Kawachi M."/>
        </authorList>
    </citation>
    <scope>NUCLEOTIDE SEQUENCE [LARGE SCALE GENOMIC DNA]</scope>
    <source>
        <strain evidence="1 2">NIES-102</strain>
    </source>
</reference>
<name>A0A3G9JK55_MICVR</name>
<dbReference type="EMBL" id="AP019314">
    <property type="protein sequence ID" value="BBH40903.1"/>
    <property type="molecule type" value="Genomic_DNA"/>
</dbReference>
<protein>
    <submittedName>
        <fullName evidence="1">Uncharacterized protein</fullName>
    </submittedName>
</protein>
<evidence type="ECO:0000313" key="1">
    <source>
        <dbReference type="EMBL" id="BBH40903.1"/>
    </source>
</evidence>
<dbReference type="Proteomes" id="UP000278152">
    <property type="component" value="Chromosome"/>
</dbReference>